<evidence type="ECO:0000313" key="2">
    <source>
        <dbReference type="Proteomes" id="UP000499080"/>
    </source>
</evidence>
<dbReference type="Proteomes" id="UP000499080">
    <property type="component" value="Unassembled WGS sequence"/>
</dbReference>
<name>A0A4Y2IHN1_ARAVE</name>
<organism evidence="1 2">
    <name type="scientific">Araneus ventricosus</name>
    <name type="common">Orbweaver spider</name>
    <name type="synonym">Epeira ventricosa</name>
    <dbReference type="NCBI Taxonomy" id="182803"/>
    <lineage>
        <taxon>Eukaryota</taxon>
        <taxon>Metazoa</taxon>
        <taxon>Ecdysozoa</taxon>
        <taxon>Arthropoda</taxon>
        <taxon>Chelicerata</taxon>
        <taxon>Arachnida</taxon>
        <taxon>Araneae</taxon>
        <taxon>Araneomorphae</taxon>
        <taxon>Entelegynae</taxon>
        <taxon>Araneoidea</taxon>
        <taxon>Araneidae</taxon>
        <taxon>Araneus</taxon>
    </lineage>
</organism>
<accession>A0A4Y2IHN1</accession>
<gene>
    <name evidence="1" type="ORF">AVEN_244100_1</name>
</gene>
<reference evidence="1 2" key="1">
    <citation type="journal article" date="2019" name="Sci. Rep.">
        <title>Orb-weaving spider Araneus ventricosus genome elucidates the spidroin gene catalogue.</title>
        <authorList>
            <person name="Kono N."/>
            <person name="Nakamura H."/>
            <person name="Ohtoshi R."/>
            <person name="Moran D.A.P."/>
            <person name="Shinohara A."/>
            <person name="Yoshida Y."/>
            <person name="Fujiwara M."/>
            <person name="Mori M."/>
            <person name="Tomita M."/>
            <person name="Arakawa K."/>
        </authorList>
    </citation>
    <scope>NUCLEOTIDE SEQUENCE [LARGE SCALE GENOMIC DNA]</scope>
</reference>
<proteinExistence type="predicted"/>
<sequence>MQWMKLSQVRMRYKLAIVFLVAIYLGITVISNKLEVSSFYWASEFQDLDRIFHILSNKSEASGNTTRSDVMRSFSATAYSLNVEVILIEPSILFDLLTNQQQELLLKRGYNVTDFRYVPGIVTFGFLNKYRKCITRSHRKNFAYDDRPIDFNEELVSRFSAMESVIRDIIIAPFNTT</sequence>
<evidence type="ECO:0000313" key="1">
    <source>
        <dbReference type="EMBL" id="GBM77271.1"/>
    </source>
</evidence>
<dbReference type="AlphaFoldDB" id="A0A4Y2IHN1"/>
<keyword evidence="2" id="KW-1185">Reference proteome</keyword>
<comment type="caution">
    <text evidence="1">The sequence shown here is derived from an EMBL/GenBank/DDBJ whole genome shotgun (WGS) entry which is preliminary data.</text>
</comment>
<protein>
    <submittedName>
        <fullName evidence="1">Uncharacterized protein</fullName>
    </submittedName>
</protein>
<dbReference type="EMBL" id="BGPR01002679">
    <property type="protein sequence ID" value="GBM77271.1"/>
    <property type="molecule type" value="Genomic_DNA"/>
</dbReference>